<dbReference type="Proteomes" id="UP000008980">
    <property type="component" value="Chromosome 35"/>
</dbReference>
<reference evidence="6" key="6">
    <citation type="submission" date="2019-02" db="EMBL/GenBank/DDBJ databases">
        <title>FDA dAtabase for Regulatory Grade micrObial Sequences (FDA-ARGOS): Supporting development and validation of Infectious Disease Dx tests.</title>
        <authorList>
            <person name="Duncan R."/>
            <person name="Fisher C."/>
            <person name="Tallon L."/>
            <person name="Sadzewicz L."/>
            <person name="Sengamalay N."/>
            <person name="Ott S."/>
            <person name="Godinez A."/>
            <person name="Nagaraj S."/>
            <person name="Vavikolanu K."/>
            <person name="Nadendla S."/>
            <person name="Aluvathingal J."/>
            <person name="Sichtig H."/>
        </authorList>
    </citation>
    <scope>NUCLEOTIDE SEQUENCE [LARGE SCALE GENOMIC DNA]</scope>
    <source>
        <strain evidence="6">FDAARGOS_361</strain>
    </source>
</reference>
<dbReference type="EMBL" id="RHLC01000003">
    <property type="protein sequence ID" value="TPP44685.1"/>
    <property type="molecule type" value="Genomic_DNA"/>
</dbReference>
<dbReference type="VEuPathDB" id="TriTrypDB:LdBPK_354310.1"/>
<reference evidence="2" key="2">
    <citation type="submission" date="2011-01" db="EMBL/GenBank/DDBJ databases">
        <authorList>
            <person name="Zhao B.P."/>
            <person name="Ren Z.A."/>
            <person name="Li C.D."/>
        </authorList>
    </citation>
    <scope>NUCLEOTIDE SEQUENCE</scope>
    <source>
        <strain evidence="2">BPK282A1</strain>
    </source>
</reference>
<dbReference type="EMBL" id="CP029534">
    <property type="protein sequence ID" value="AYU83231.1"/>
    <property type="molecule type" value="Genomic_DNA"/>
</dbReference>
<evidence type="ECO:0000313" key="1">
    <source>
        <dbReference type="EMBL" id="AYU83231.1"/>
    </source>
</evidence>
<evidence type="ECO:0000313" key="2">
    <source>
        <dbReference type="EMBL" id="CBZ38330.1"/>
    </source>
</evidence>
<evidence type="ECO:0000313" key="3">
    <source>
        <dbReference type="EMBL" id="TPP44685.1"/>
    </source>
</evidence>
<dbReference type="Proteomes" id="UP000318447">
    <property type="component" value="Unassembled WGS sequence"/>
</dbReference>
<dbReference type="Proteomes" id="UP000274082">
    <property type="component" value="Chromosome 35"/>
</dbReference>
<evidence type="ECO:0000313" key="4">
    <source>
        <dbReference type="Proteomes" id="UP000008980"/>
    </source>
</evidence>
<reference evidence="2 4" key="1">
    <citation type="journal article" date="2011" name="Genome Res.">
        <title>Whole genome sequencing of multiple Leishmania donovani clinical isolates provides insights into population structure and mechanisms of drug resistance.</title>
        <authorList>
            <person name="Downing T."/>
            <person name="Imamura H."/>
            <person name="Decuypere S."/>
            <person name="Clark T.G."/>
            <person name="Coombs G.H."/>
            <person name="Cotton J.A."/>
            <person name="Hilley J.D."/>
            <person name="de Doncker S."/>
            <person name="Maes I."/>
            <person name="Mottram J.C."/>
            <person name="Quail M.A."/>
            <person name="Rijal S."/>
            <person name="Sanders M."/>
            <person name="Schonian G."/>
            <person name="Stark O."/>
            <person name="Sundar S."/>
            <person name="Vanaerschot M."/>
            <person name="Hertz-Fowler C."/>
            <person name="Dujardin J.C."/>
            <person name="Berriman M."/>
        </authorList>
    </citation>
    <scope>NUCLEOTIDE SEQUENCE [LARGE SCALE GENOMIC DNA]</scope>
    <source>
        <strain evidence="2 4">BPK282A1</strain>
    </source>
</reference>
<sequence>MPRVFARPCTSLSAFQMKPYSTMECGAERQTHDMLRHTVERLWHPFTQGYRGADLNIYRFRENLAGLCCPGNIFTCQVNGLLGGTRVLEDFFATLLSGFDIVHASVEGSRGKPLSNPADICNYTGYYVLAHTRPFLGWQPSPASLRSTGPTSALPGTTIRSSVQYEFNGATPETASRSAFLLNDCDGVEATDATATLDGDPDPSSKISTLIVPFTTYVEGLVDQSRLSHVVLRTPVMELLRTRPECPEAVQKCLESREALKIFATLRRAGVKPELITATTLLSASKRDPAWMSALGIL</sequence>
<accession>E9BSV1</accession>
<dbReference type="EMBL" id="FR799622">
    <property type="protein sequence ID" value="CBZ38330.1"/>
    <property type="molecule type" value="Genomic_DNA"/>
</dbReference>
<proteinExistence type="predicted"/>
<organism evidence="1 5">
    <name type="scientific">Leishmania donovani</name>
    <dbReference type="NCBI Taxonomy" id="5661"/>
    <lineage>
        <taxon>Eukaryota</taxon>
        <taxon>Discoba</taxon>
        <taxon>Euglenozoa</taxon>
        <taxon>Kinetoplastea</taxon>
        <taxon>Metakinetoplastina</taxon>
        <taxon>Trypanosomatida</taxon>
        <taxon>Trypanosomatidae</taxon>
        <taxon>Leishmaniinae</taxon>
        <taxon>Leishmania</taxon>
    </lineage>
</organism>
<dbReference type="OMA" id="ERLWHPF"/>
<protein>
    <submittedName>
        <fullName evidence="1">Uncharacterized protein</fullName>
    </submittedName>
</protein>
<evidence type="ECO:0000313" key="6">
    <source>
        <dbReference type="Proteomes" id="UP000318447"/>
    </source>
</evidence>
<accession>A0A3S7X9V8</accession>
<dbReference type="KEGG" id="ldo:LDBPK_354310"/>
<dbReference type="OrthoDB" id="272317at2759"/>
<dbReference type="VEuPathDB" id="TriTrypDB:LdCL_350048200"/>
<reference evidence="4" key="3">
    <citation type="submission" date="2011-02" db="EMBL/GenBank/DDBJ databases">
        <title>Whole genome sequencing of Leishmania donovani clinical lines reveals dynamic variation related to drug resistance.</title>
        <authorList>
            <person name="Downing T."/>
            <person name="Imamura H."/>
            <person name="Sanders M."/>
            <person name="Decuypere S."/>
            <person name="Hertz-Fowler C."/>
            <person name="Clark T.G."/>
            <person name="Rijal S."/>
            <person name="Sundar S."/>
            <person name="Quail M.A."/>
            <person name="De Doncker S."/>
            <person name="Maes I."/>
            <person name="Vanaerschot M."/>
            <person name="Stark O."/>
            <person name="Schonian G."/>
            <person name="Dujardin J.C."/>
            <person name="Berriman M."/>
        </authorList>
    </citation>
    <scope>NUCLEOTIDE SEQUENCE [LARGE SCALE GENOMIC DNA]</scope>
    <source>
        <strain evidence="4">BPK282A1</strain>
    </source>
</reference>
<evidence type="ECO:0000313" key="5">
    <source>
        <dbReference type="Proteomes" id="UP000274082"/>
    </source>
</evidence>
<keyword evidence="5" id="KW-1185">Reference proteome</keyword>
<reference evidence="1 5" key="4">
    <citation type="journal article" date="2018" name="Sci. Rep.">
        <title>A complete Leishmania donovani reference genome identifies novel genetic variations associated with virulence.</title>
        <authorList>
            <person name="Lypaczewski P."/>
            <person name="Hoshizaki J."/>
            <person name="Zhang W.-W."/>
            <person name="McCall L.-I."/>
            <person name="Torcivia-Rodriguez J."/>
            <person name="Simonyan V."/>
            <person name="Kaur A."/>
            <person name="Dewar K."/>
            <person name="Matlashewski G."/>
        </authorList>
    </citation>
    <scope>NUCLEOTIDE SEQUENCE [LARGE SCALE GENOMIC DNA]</scope>
    <source>
        <strain evidence="1 5">LdCL</strain>
    </source>
</reference>
<name>A0A3S7X9V8_LEIDO</name>
<dbReference type="VEuPathDB" id="TriTrypDB:LDHU3_35.5700"/>
<reference evidence="3" key="5">
    <citation type="submission" date="2019-02" db="EMBL/GenBank/DDBJ databases">
        <title>FDA dAtabase for Regulatory Grade micrObial Sequences (FDA-ARGOS): Supporting development and validation of Infectious Disease Dx tests.</title>
        <authorList>
            <person name="Duncan R."/>
            <person name="Fisher C."/>
            <person name="Tallon L.J."/>
            <person name="Sadzewicz L."/>
            <person name="Sengamalay N."/>
            <person name="Ott S."/>
            <person name="Godinez A."/>
            <person name="Nagaraj S."/>
            <person name="Nadendla S."/>
            <person name="Sichtig H."/>
        </authorList>
    </citation>
    <scope>NUCLEOTIDE SEQUENCE</scope>
    <source>
        <strain evidence="3">FDAARGOS_361</strain>
    </source>
</reference>
<dbReference type="GeneID" id="13387887"/>
<dbReference type="RefSeq" id="XP_003865009.1">
    <property type="nucleotide sequence ID" value="XM_003864961.1"/>
</dbReference>
<dbReference type="AlphaFoldDB" id="A0A3S7X9V8"/>
<gene>
    <name evidence="3" type="ORF">CGC21_7590</name>
    <name evidence="2" type="ORF">LDBPK_354310</name>
    <name evidence="1" type="ORF">LdCL_350048200</name>
</gene>